<dbReference type="Proteomes" id="UP001497623">
    <property type="component" value="Unassembled WGS sequence"/>
</dbReference>
<dbReference type="InterPro" id="IPR052808">
    <property type="entry name" value="GPCR_Mth-like"/>
</dbReference>
<sequence>FVCYVDPLDQHLDKCSNKTCIRKCCPKGEIFDEYIGGCALAENETQLWVPNYHIMDMDGPKEGASAPEDLAIVEGLPFCPINKLTLKPIEPYKLEPHNNKEDKFNLLKNGSMHLPFYNTSFDSTQYCMDNFKIDDAKIVTQAVMCFSEDSSSTTCPIIHEILHPIFQIISAIFLAIVMIVYISIPEVYAKVHGKCLVSQSFSLLVTCVFLVIQKWADDGIHNIACKTIASGIHISFLAAFFWLNV</sequence>
<feature type="non-terminal residue" evidence="6">
    <location>
        <position position="245"/>
    </location>
</feature>
<keyword evidence="4" id="KW-0812">Transmembrane</keyword>
<comment type="similarity">
    <text evidence="1">Belongs to the G-protein coupled receptor 2 family. Mth subfamily.</text>
</comment>
<dbReference type="Pfam" id="PF06652">
    <property type="entry name" value="Methuselah_N"/>
    <property type="match status" value="1"/>
</dbReference>
<keyword evidence="3" id="KW-0297">G-protein coupled receptor</keyword>
<evidence type="ECO:0000256" key="1">
    <source>
        <dbReference type="ARBA" id="ARBA00008979"/>
    </source>
</evidence>
<dbReference type="InterPro" id="IPR036272">
    <property type="entry name" value="Methuselah_N_sf"/>
</dbReference>
<dbReference type="PANTHER" id="PTHR46953">
    <property type="entry name" value="G-PROTEIN COUPLED RECEPTOR MTH-LIKE 1-RELATED"/>
    <property type="match status" value="1"/>
</dbReference>
<feature type="domain" description="Methuselah N-terminal" evidence="5">
    <location>
        <begin position="15"/>
        <end position="145"/>
    </location>
</feature>
<keyword evidence="4" id="KW-1133">Transmembrane helix</keyword>
<feature type="transmembrane region" description="Helical" evidence="4">
    <location>
        <begin position="223"/>
        <end position="243"/>
    </location>
</feature>
<evidence type="ECO:0000259" key="5">
    <source>
        <dbReference type="Pfam" id="PF06652"/>
    </source>
</evidence>
<keyword evidence="4" id="KW-0472">Membrane</keyword>
<keyword evidence="7" id="KW-1185">Reference proteome</keyword>
<dbReference type="AlphaFoldDB" id="A0AAV2QB61"/>
<evidence type="ECO:0000256" key="3">
    <source>
        <dbReference type="ARBA" id="ARBA00023040"/>
    </source>
</evidence>
<keyword evidence="3" id="KW-0675">Receptor</keyword>
<feature type="transmembrane region" description="Helical" evidence="4">
    <location>
        <begin position="165"/>
        <end position="184"/>
    </location>
</feature>
<feature type="transmembrane region" description="Helical" evidence="4">
    <location>
        <begin position="196"/>
        <end position="216"/>
    </location>
</feature>
<evidence type="ECO:0000256" key="4">
    <source>
        <dbReference type="SAM" id="Phobius"/>
    </source>
</evidence>
<keyword evidence="3" id="KW-0807">Transducer</keyword>
<gene>
    <name evidence="6" type="ORF">MNOR_LOCUS9184</name>
</gene>
<dbReference type="InterPro" id="IPR023311">
    <property type="entry name" value="Methusela_ecto_dom_2"/>
</dbReference>
<dbReference type="EMBL" id="CAXKWB010004385">
    <property type="protein sequence ID" value="CAL4073639.1"/>
    <property type="molecule type" value="Genomic_DNA"/>
</dbReference>
<protein>
    <recommendedName>
        <fullName evidence="5">Methuselah N-terminal domain-containing protein</fullName>
    </recommendedName>
</protein>
<evidence type="ECO:0000313" key="7">
    <source>
        <dbReference type="Proteomes" id="UP001497623"/>
    </source>
</evidence>
<dbReference type="GO" id="GO:0004930">
    <property type="term" value="F:G protein-coupled receptor activity"/>
    <property type="evidence" value="ECO:0007669"/>
    <property type="project" value="UniProtKB-KW"/>
</dbReference>
<comment type="caution">
    <text evidence="6">The sequence shown here is derived from an EMBL/GenBank/DDBJ whole genome shotgun (WGS) entry which is preliminary data.</text>
</comment>
<dbReference type="InterPro" id="IPR010596">
    <property type="entry name" value="Methuselah_N_dom"/>
</dbReference>
<dbReference type="Gene3D" id="1.20.1070.10">
    <property type="entry name" value="Rhodopsin 7-helix transmembrane proteins"/>
    <property type="match status" value="1"/>
</dbReference>
<proteinExistence type="inferred from homology"/>
<accession>A0AAV2QB61</accession>
<keyword evidence="2" id="KW-0732">Signal</keyword>
<name>A0AAV2QB61_MEGNR</name>
<dbReference type="PANTHER" id="PTHR46953:SF1">
    <property type="entry name" value="G-PROTEIN COUPLED RECEPTOR MTH-LIKE 1-RELATED"/>
    <property type="match status" value="1"/>
</dbReference>
<organism evidence="6 7">
    <name type="scientific">Meganyctiphanes norvegica</name>
    <name type="common">Northern krill</name>
    <name type="synonym">Thysanopoda norvegica</name>
    <dbReference type="NCBI Taxonomy" id="48144"/>
    <lineage>
        <taxon>Eukaryota</taxon>
        <taxon>Metazoa</taxon>
        <taxon>Ecdysozoa</taxon>
        <taxon>Arthropoda</taxon>
        <taxon>Crustacea</taxon>
        <taxon>Multicrustacea</taxon>
        <taxon>Malacostraca</taxon>
        <taxon>Eumalacostraca</taxon>
        <taxon>Eucarida</taxon>
        <taxon>Euphausiacea</taxon>
        <taxon>Euphausiidae</taxon>
        <taxon>Meganyctiphanes</taxon>
    </lineage>
</organism>
<dbReference type="SUPFAM" id="SSF63877">
    <property type="entry name" value="Methuselah ectodomain"/>
    <property type="match status" value="1"/>
</dbReference>
<evidence type="ECO:0000313" key="6">
    <source>
        <dbReference type="EMBL" id="CAL4073639.1"/>
    </source>
</evidence>
<feature type="non-terminal residue" evidence="6">
    <location>
        <position position="1"/>
    </location>
</feature>
<evidence type="ECO:0000256" key="2">
    <source>
        <dbReference type="ARBA" id="ARBA00022729"/>
    </source>
</evidence>
<dbReference type="Gene3D" id="2.170.180.11">
    <property type="entry name" value="Methuselah ectodomain, domain 2"/>
    <property type="match status" value="1"/>
</dbReference>
<reference evidence="6 7" key="1">
    <citation type="submission" date="2024-05" db="EMBL/GenBank/DDBJ databases">
        <authorList>
            <person name="Wallberg A."/>
        </authorList>
    </citation>
    <scope>NUCLEOTIDE SEQUENCE [LARGE SCALE GENOMIC DNA]</scope>
</reference>